<dbReference type="Proteomes" id="UP001205105">
    <property type="component" value="Unassembled WGS sequence"/>
</dbReference>
<dbReference type="AlphaFoldDB" id="A0AAD5DYI6"/>
<dbReference type="InterPro" id="IPR003591">
    <property type="entry name" value="Leu-rich_rpt_typical-subtyp"/>
</dbReference>
<evidence type="ECO:0000256" key="2">
    <source>
        <dbReference type="ARBA" id="ARBA00022614"/>
    </source>
</evidence>
<dbReference type="SMART" id="SM00369">
    <property type="entry name" value="LRR_TYP"/>
    <property type="match status" value="5"/>
</dbReference>
<comment type="caution">
    <text evidence="4">The sequence shown here is derived from an EMBL/GenBank/DDBJ whole genome shotgun (WGS) entry which is preliminary data.</text>
</comment>
<sequence length="459" mass="49096">MGDAAPSSAVARVLADAYLLQRVLSNVTMEDMLCHVPLVNKAFMAASKWCWAELELDALRLGPIAPAPGAAAAFWRGLAAWAGRRAAGMRTLKLLNVRHLLRELDEEQRLTALAGLWTALAAGAPGGPTLQALELGRSSVALAPGSLAATACLTSLRKLTLYSAGPLDFAEVEAIAQWLCQLERLTLCLLRQRGMHSSFRGPFPAALTRLQRLRCLHLEAPYSGHNAPLCVLPDDLGGWGGQMQELHLVNLGLERLPPSISQLTALKELCLGRNRLGARLDSLPAELAQLTSLVRLELQYNGLERGPPAVVGELTSLEELNLSGNLWGSAAPDLPKEYAQLSRLRYLTLTNCELLVLPPVTLSGGPYLQELECLDLAHNRFAAGYPRALADAPKLQIIAFQHRGVHYSDPAVALREAAAPASPRLAGAMAAVVLDGMAVQPGMQPLPGAVLELGALLDL</sequence>
<dbReference type="GO" id="GO:0005930">
    <property type="term" value="C:axoneme"/>
    <property type="evidence" value="ECO:0007669"/>
    <property type="project" value="UniProtKB-SubCell"/>
</dbReference>
<evidence type="ECO:0000313" key="5">
    <source>
        <dbReference type="Proteomes" id="UP001205105"/>
    </source>
</evidence>
<dbReference type="EMBL" id="JADXDR010000025">
    <property type="protein sequence ID" value="KAI7844689.1"/>
    <property type="molecule type" value="Genomic_DNA"/>
</dbReference>
<proteinExistence type="predicted"/>
<evidence type="ECO:0000313" key="4">
    <source>
        <dbReference type="EMBL" id="KAI7844689.1"/>
    </source>
</evidence>
<keyword evidence="5" id="KW-1185">Reference proteome</keyword>
<evidence type="ECO:0000256" key="1">
    <source>
        <dbReference type="ARBA" id="ARBA00004430"/>
    </source>
</evidence>
<reference evidence="4" key="1">
    <citation type="submission" date="2020-11" db="EMBL/GenBank/DDBJ databases">
        <title>Chlorella ohadii genome sequencing and assembly.</title>
        <authorList>
            <person name="Murik O."/>
            <person name="Treves H."/>
            <person name="Kedem I."/>
            <person name="Shotland Y."/>
            <person name="Kaplan A."/>
        </authorList>
    </citation>
    <scope>NUCLEOTIDE SEQUENCE</scope>
    <source>
        <strain evidence="4">1</strain>
    </source>
</reference>
<protein>
    <submittedName>
        <fullName evidence="4">Uncharacterized protein</fullName>
    </submittedName>
</protein>
<dbReference type="InterPro" id="IPR032675">
    <property type="entry name" value="LRR_dom_sf"/>
</dbReference>
<dbReference type="InterPro" id="IPR052595">
    <property type="entry name" value="LRRC69/RLP"/>
</dbReference>
<dbReference type="PANTHER" id="PTHR48057">
    <property type="entry name" value="LEUCINE-RICH REPEAT SERINE/THREONINE-PROTEIN KINASE 1"/>
    <property type="match status" value="1"/>
</dbReference>
<comment type="subcellular location">
    <subcellularLocation>
        <location evidence="1">Cytoplasm</location>
        <location evidence="1">Cytoskeleton</location>
        <location evidence="1">Cilium axoneme</location>
    </subcellularLocation>
</comment>
<dbReference type="SUPFAM" id="SSF52047">
    <property type="entry name" value="RNI-like"/>
    <property type="match status" value="1"/>
</dbReference>
<accession>A0AAD5DYI6</accession>
<dbReference type="Gene3D" id="3.80.10.10">
    <property type="entry name" value="Ribonuclease Inhibitor"/>
    <property type="match status" value="1"/>
</dbReference>
<evidence type="ECO:0000256" key="3">
    <source>
        <dbReference type="ARBA" id="ARBA00022737"/>
    </source>
</evidence>
<organism evidence="4 5">
    <name type="scientific">Chlorella ohadii</name>
    <dbReference type="NCBI Taxonomy" id="2649997"/>
    <lineage>
        <taxon>Eukaryota</taxon>
        <taxon>Viridiplantae</taxon>
        <taxon>Chlorophyta</taxon>
        <taxon>core chlorophytes</taxon>
        <taxon>Trebouxiophyceae</taxon>
        <taxon>Chlorellales</taxon>
        <taxon>Chlorellaceae</taxon>
        <taxon>Chlorella clade</taxon>
        <taxon>Chlorella</taxon>
    </lineage>
</organism>
<keyword evidence="3" id="KW-0677">Repeat</keyword>
<gene>
    <name evidence="4" type="ORF">COHA_001777</name>
</gene>
<keyword evidence="2" id="KW-0433">Leucine-rich repeat</keyword>
<name>A0AAD5DYI6_9CHLO</name>